<reference evidence="1" key="1">
    <citation type="submission" date="2022-10" db="EMBL/GenBank/DDBJ databases">
        <title>The complete genomes of actinobacterial strains from the NBC collection.</title>
        <authorList>
            <person name="Joergensen T.S."/>
            <person name="Alvarez Arevalo M."/>
            <person name="Sterndorff E.B."/>
            <person name="Faurdal D."/>
            <person name="Vuksanovic O."/>
            <person name="Mourched A.-S."/>
            <person name="Charusanti P."/>
            <person name="Shaw S."/>
            <person name="Blin K."/>
            <person name="Weber T."/>
        </authorList>
    </citation>
    <scope>NUCLEOTIDE SEQUENCE</scope>
    <source>
        <strain evidence="1">NBC_00222</strain>
    </source>
</reference>
<protein>
    <submittedName>
        <fullName evidence="1">SitI3 family protein</fullName>
    </submittedName>
</protein>
<sequence length="162" mass="17274">MALSYSFQLATVLTVPEAGRRILEVARGLGVLAPSESVGRLLGDGAVTVRGTWIRVVPAGRFPWGDPLIGGAVFAPTVSAAFRLDKGADISDQQDDMVRVVSGVLSAVAGDAALHLDFEDVWLVRLGGELTLSERSDVWPAERLASVALPFGRRTHEFDFGD</sequence>
<proteinExistence type="predicted"/>
<accession>A0ABZ1U3Z2</accession>
<dbReference type="Proteomes" id="UP001432222">
    <property type="component" value="Chromosome"/>
</dbReference>
<keyword evidence="2" id="KW-1185">Reference proteome</keyword>
<gene>
    <name evidence="1" type="ORF">OHA16_24785</name>
</gene>
<dbReference type="RefSeq" id="WP_328956576.1">
    <property type="nucleotide sequence ID" value="NZ_CP108110.1"/>
</dbReference>
<name>A0ABZ1U3Z2_9ACTN</name>
<dbReference type="NCBIfam" id="NF040657">
    <property type="entry name" value="immun_SitI3"/>
    <property type="match status" value="1"/>
</dbReference>
<evidence type="ECO:0000313" key="1">
    <source>
        <dbReference type="EMBL" id="WUQ85902.1"/>
    </source>
</evidence>
<dbReference type="EMBL" id="CP108110">
    <property type="protein sequence ID" value="WUQ85902.1"/>
    <property type="molecule type" value="Genomic_DNA"/>
</dbReference>
<evidence type="ECO:0000313" key="2">
    <source>
        <dbReference type="Proteomes" id="UP001432222"/>
    </source>
</evidence>
<dbReference type="InterPro" id="IPR049799">
    <property type="entry name" value="SitI3-like"/>
</dbReference>
<organism evidence="1 2">
    <name type="scientific">Kitasatospora purpeofusca</name>
    <dbReference type="NCBI Taxonomy" id="67352"/>
    <lineage>
        <taxon>Bacteria</taxon>
        <taxon>Bacillati</taxon>
        <taxon>Actinomycetota</taxon>
        <taxon>Actinomycetes</taxon>
        <taxon>Kitasatosporales</taxon>
        <taxon>Streptomycetaceae</taxon>
        <taxon>Kitasatospora</taxon>
    </lineage>
</organism>